<keyword evidence="3" id="KW-0238">DNA-binding</keyword>
<name>A0AAN7INF7_QUERU</name>
<proteinExistence type="predicted"/>
<keyword evidence="5" id="KW-0539">Nucleus</keyword>
<dbReference type="GO" id="GO:0005634">
    <property type="term" value="C:nucleus"/>
    <property type="evidence" value="ECO:0007669"/>
    <property type="project" value="UniProtKB-SubCell"/>
</dbReference>
<evidence type="ECO:0000256" key="2">
    <source>
        <dbReference type="ARBA" id="ARBA00023015"/>
    </source>
</evidence>
<comment type="caution">
    <text evidence="6">The sequence shown here is derived from an EMBL/GenBank/DDBJ whole genome shotgun (WGS) entry which is preliminary data.</text>
</comment>
<comment type="subcellular location">
    <subcellularLocation>
        <location evidence="1">Nucleus</location>
    </subcellularLocation>
</comment>
<organism evidence="6 7">
    <name type="scientific">Quercus rubra</name>
    <name type="common">Northern red oak</name>
    <name type="synonym">Quercus borealis</name>
    <dbReference type="NCBI Taxonomy" id="3512"/>
    <lineage>
        <taxon>Eukaryota</taxon>
        <taxon>Viridiplantae</taxon>
        <taxon>Streptophyta</taxon>
        <taxon>Embryophyta</taxon>
        <taxon>Tracheophyta</taxon>
        <taxon>Spermatophyta</taxon>
        <taxon>Magnoliopsida</taxon>
        <taxon>eudicotyledons</taxon>
        <taxon>Gunneridae</taxon>
        <taxon>Pentapetalae</taxon>
        <taxon>rosids</taxon>
        <taxon>fabids</taxon>
        <taxon>Fagales</taxon>
        <taxon>Fagaceae</taxon>
        <taxon>Quercus</taxon>
    </lineage>
</organism>
<gene>
    <name evidence="6" type="ORF">RGQ29_029011</name>
</gene>
<evidence type="ECO:0008006" key="8">
    <source>
        <dbReference type="Google" id="ProtNLM"/>
    </source>
</evidence>
<keyword evidence="2" id="KW-0805">Transcription regulation</keyword>
<evidence type="ECO:0000313" key="6">
    <source>
        <dbReference type="EMBL" id="KAK4579157.1"/>
    </source>
</evidence>
<evidence type="ECO:0000256" key="1">
    <source>
        <dbReference type="ARBA" id="ARBA00004123"/>
    </source>
</evidence>
<evidence type="ECO:0000256" key="5">
    <source>
        <dbReference type="ARBA" id="ARBA00023242"/>
    </source>
</evidence>
<evidence type="ECO:0000256" key="4">
    <source>
        <dbReference type="ARBA" id="ARBA00023163"/>
    </source>
</evidence>
<protein>
    <recommendedName>
        <fullName evidence="8">MBD domain-containing protein</fullName>
    </recommendedName>
</protein>
<evidence type="ECO:0000313" key="7">
    <source>
        <dbReference type="Proteomes" id="UP001324115"/>
    </source>
</evidence>
<reference evidence="6 7" key="1">
    <citation type="journal article" date="2023" name="G3 (Bethesda)">
        <title>A haplotype-resolved chromosome-scale genome for Quercus rubra L. provides insights into the genetics of adaptive traits for red oak species.</title>
        <authorList>
            <person name="Kapoor B."/>
            <person name="Jenkins J."/>
            <person name="Schmutz J."/>
            <person name="Zhebentyayeva T."/>
            <person name="Kuelheim C."/>
            <person name="Coggeshall M."/>
            <person name="Heim C."/>
            <person name="Lasky J.R."/>
            <person name="Leites L."/>
            <person name="Islam-Faridi N."/>
            <person name="Romero-Severson J."/>
            <person name="DeLeo V.L."/>
            <person name="Lucas S.M."/>
            <person name="Lazic D."/>
            <person name="Gailing O."/>
            <person name="Carlson J."/>
            <person name="Staton M."/>
        </authorList>
    </citation>
    <scope>NUCLEOTIDE SEQUENCE [LARGE SCALE GENOMIC DNA]</scope>
    <source>
        <strain evidence="6">Pseudo-F2</strain>
    </source>
</reference>
<dbReference type="SUPFAM" id="SSF54171">
    <property type="entry name" value="DNA-binding domain"/>
    <property type="match status" value="1"/>
</dbReference>
<accession>A0AAN7INF7</accession>
<keyword evidence="7" id="KW-1185">Reference proteome</keyword>
<dbReference type="EMBL" id="JAXUIC010000008">
    <property type="protein sequence ID" value="KAK4579157.1"/>
    <property type="molecule type" value="Genomic_DNA"/>
</dbReference>
<dbReference type="Gene3D" id="3.30.890.10">
    <property type="entry name" value="Methyl-cpg-binding Protein 2, Chain A"/>
    <property type="match status" value="1"/>
</dbReference>
<evidence type="ECO:0000256" key="3">
    <source>
        <dbReference type="ARBA" id="ARBA00023125"/>
    </source>
</evidence>
<dbReference type="Proteomes" id="UP001324115">
    <property type="component" value="Unassembled WGS sequence"/>
</dbReference>
<dbReference type="GO" id="GO:0003677">
    <property type="term" value="F:DNA binding"/>
    <property type="evidence" value="ECO:0007669"/>
    <property type="project" value="UniProtKB-KW"/>
</dbReference>
<dbReference type="AlphaFoldDB" id="A0AAN7INF7"/>
<keyword evidence="4" id="KW-0804">Transcription</keyword>
<dbReference type="InterPro" id="IPR016177">
    <property type="entry name" value="DNA-bd_dom_sf"/>
</dbReference>
<sequence length="111" mass="12971">MERSGNQQRSHAQANNRNNHIHTLLSPLTWSTIYKVLQNRRRGVRDGTRCTFHDNSCNGFGWLLPGWVAEERVKQTGRVYRYYYDPSGRLYHSQHEVTNAWEALGIVVVDK</sequence>